<sequence>MAKNRNPKPSQHLLAVARDFVQRSTSLKSLADSLPAPPYGRPGAEQPVSAAPLPSCQETCSTCSSQYLPEICLTHEYARLHLTEYHDDATAAAQLEQFTTDISASLAFLRSCIDEYGDTIMRRWHNRTAAKREALLVKAMPDMYKHEMLMPELHFQSMRRLDFWLSGRSSSTALKTMWEREWKRSKLELLPYLTLDALSQDKNRLLALLHYRSQYDLPEWVMFDFEQVRHPFDMACALHVATNPHCVVVQADGYGRLVPWTAEAAHRFDVVGYPRARLILHAQAILLGFLRRSVELILDNQTSHAQMGREKWDTLATKGFRTDTSYLAPSGLGNSAFAPPPTFDLDALLELLSDQARAVTDELDQLQTDPLYARCCLQHVRDPPYHVQRRKEEAQIQEAFEVFMQKFIDAVLWRTLVAEVEAVVTVRQVHGEGLEYDEALRGLRCSLVVHLSSLTRAVQYVLCRSKAFSYVYQFDEHGAERINAREEDIFRSDVLCWHLVELCISGPLGPAWHLACIDKILANASAKEKARVDPSLAAKLTYVSAILRGVAMFRQHRPHHGPMMSTEEFKHKVRSTQLSRQSQLFQTLAAGIFERGMQVEQLKQPLQQFMSLPLPAKRVNEQTWSRLEALRRALAAFWDFLAVILTRWVEEHEPANPEASGVLRFKELITAHLTASHHRQLEDERTSIEAYIRRRKAEEAAAAAAELSHTTEKLTIAQTVWGTEPQPDAVSPPPKSKIKTKQPPDPVIGSPPRSIPLPLPAPPTGPPTIAVTKASLAVFERMFDPCAAAE</sequence>
<protein>
    <submittedName>
        <fullName evidence="2">Uncharacterized protein</fullName>
    </submittedName>
</protein>
<reference evidence="2 3" key="1">
    <citation type="journal article" date="2018" name="IMA Fungus">
        <title>IMA Genome-F 10: Nine draft genome sequences of Claviceps purpurea s.lat., including C. arundinis, C. humidiphila, and C. cf. spartinae, pseudomolecules for the pitch canker pathogen Fusarium circinatum, draft genome of Davidsoniella eucalypti, Grosmannia galeiformis, Quambalaria eucalypti, and Teratosphaeria destructans.</title>
        <authorList>
            <person name="Wingfield B.D."/>
            <person name="Liu M."/>
            <person name="Nguyen H.D."/>
            <person name="Lane F.A."/>
            <person name="Morgan S.W."/>
            <person name="De Vos L."/>
            <person name="Wilken P.M."/>
            <person name="Duong T.A."/>
            <person name="Aylward J."/>
            <person name="Coetzee M.P."/>
            <person name="Dadej K."/>
            <person name="De Beer Z.W."/>
            <person name="Findlay W."/>
            <person name="Havenga M."/>
            <person name="Kolarik M."/>
            <person name="Menzies J.G."/>
            <person name="Naidoo K."/>
            <person name="Pochopski O."/>
            <person name="Shoukouhi P."/>
            <person name="Santana Q.C."/>
            <person name="Seifert K.A."/>
            <person name="Soal N."/>
            <person name="Steenkamp E.T."/>
            <person name="Tatham C.T."/>
            <person name="van der Nest M.A."/>
            <person name="Wingfield M.J."/>
        </authorList>
    </citation>
    <scope>NUCLEOTIDE SEQUENCE [LARGE SCALE GENOMIC DNA]</scope>
    <source>
        <strain evidence="2">CMW44962</strain>
    </source>
</reference>
<accession>A0A9W7SKY6</accession>
<feature type="region of interest" description="Disordered" evidence="1">
    <location>
        <begin position="31"/>
        <end position="51"/>
    </location>
</feature>
<dbReference type="Proteomes" id="UP001138500">
    <property type="component" value="Unassembled WGS sequence"/>
</dbReference>
<dbReference type="PANTHER" id="PTHR40788:SF2">
    <property type="entry name" value="CLR5 DOMAIN-CONTAINING PROTEIN"/>
    <property type="match status" value="1"/>
</dbReference>
<reference evidence="2 3" key="2">
    <citation type="journal article" date="2021" name="Curr. Genet.">
        <title>Genetic response to nitrogen starvation in the aggressive Eucalyptus foliar pathogen Teratosphaeria destructans.</title>
        <authorList>
            <person name="Havenga M."/>
            <person name="Wingfield B.D."/>
            <person name="Wingfield M.J."/>
            <person name="Dreyer L.L."/>
            <person name="Roets F."/>
            <person name="Aylward J."/>
        </authorList>
    </citation>
    <scope>NUCLEOTIDE SEQUENCE [LARGE SCALE GENOMIC DNA]</scope>
    <source>
        <strain evidence="2">CMW44962</strain>
    </source>
</reference>
<dbReference type="PANTHER" id="PTHR40788">
    <property type="entry name" value="CLR5 DOMAIN-CONTAINING PROTEIN-RELATED"/>
    <property type="match status" value="1"/>
</dbReference>
<feature type="compositionally biased region" description="Pro residues" evidence="1">
    <location>
        <begin position="753"/>
        <end position="766"/>
    </location>
</feature>
<gene>
    <name evidence="2" type="ORF">Tdes44962_MAKER10331</name>
</gene>
<organism evidence="2 3">
    <name type="scientific">Teratosphaeria destructans</name>
    <dbReference type="NCBI Taxonomy" id="418781"/>
    <lineage>
        <taxon>Eukaryota</taxon>
        <taxon>Fungi</taxon>
        <taxon>Dikarya</taxon>
        <taxon>Ascomycota</taxon>
        <taxon>Pezizomycotina</taxon>
        <taxon>Dothideomycetes</taxon>
        <taxon>Dothideomycetidae</taxon>
        <taxon>Mycosphaerellales</taxon>
        <taxon>Teratosphaeriaceae</taxon>
        <taxon>Teratosphaeria</taxon>
    </lineage>
</organism>
<proteinExistence type="predicted"/>
<name>A0A9W7SKY6_9PEZI</name>
<dbReference type="EMBL" id="RIBY02002305">
    <property type="protein sequence ID" value="KAH9820287.1"/>
    <property type="molecule type" value="Genomic_DNA"/>
</dbReference>
<feature type="non-terminal residue" evidence="2">
    <location>
        <position position="790"/>
    </location>
</feature>
<comment type="caution">
    <text evidence="2">The sequence shown here is derived from an EMBL/GenBank/DDBJ whole genome shotgun (WGS) entry which is preliminary data.</text>
</comment>
<evidence type="ECO:0000256" key="1">
    <source>
        <dbReference type="SAM" id="MobiDB-lite"/>
    </source>
</evidence>
<dbReference type="AlphaFoldDB" id="A0A9W7SKY6"/>
<evidence type="ECO:0000313" key="2">
    <source>
        <dbReference type="EMBL" id="KAH9820287.1"/>
    </source>
</evidence>
<dbReference type="OrthoDB" id="2922289at2759"/>
<feature type="region of interest" description="Disordered" evidence="1">
    <location>
        <begin position="718"/>
        <end position="766"/>
    </location>
</feature>
<keyword evidence="3" id="KW-1185">Reference proteome</keyword>
<evidence type="ECO:0000313" key="3">
    <source>
        <dbReference type="Proteomes" id="UP001138500"/>
    </source>
</evidence>